<proteinExistence type="inferred from homology"/>
<accession>A0A2M7M151</accession>
<dbReference type="InterPro" id="IPR036249">
    <property type="entry name" value="Thioredoxin-like_sf"/>
</dbReference>
<reference evidence="10" key="1">
    <citation type="submission" date="2017-09" db="EMBL/GenBank/DDBJ databases">
        <title>Depth-based differentiation of microbial function through sediment-hosted aquifers and enrichment of novel symbionts in the deep terrestrial subsurface.</title>
        <authorList>
            <person name="Probst A.J."/>
            <person name="Ladd B."/>
            <person name="Jarett J.K."/>
            <person name="Geller-Mcgrath D.E."/>
            <person name="Sieber C.M.K."/>
            <person name="Emerson J.B."/>
            <person name="Anantharaman K."/>
            <person name="Thomas B.C."/>
            <person name="Malmstrom R."/>
            <person name="Stieglmeier M."/>
            <person name="Klingl A."/>
            <person name="Woyke T."/>
            <person name="Ryan C.M."/>
            <person name="Banfield J.F."/>
        </authorList>
    </citation>
    <scope>NUCLEOTIDE SEQUENCE [LARGE SCALE GENOMIC DNA]</scope>
</reference>
<keyword evidence="3" id="KW-0560">Oxidoreductase</keyword>
<evidence type="ECO:0000256" key="1">
    <source>
        <dbReference type="ARBA" id="ARBA00005791"/>
    </source>
</evidence>
<dbReference type="SUPFAM" id="SSF52833">
    <property type="entry name" value="Thioredoxin-like"/>
    <property type="match status" value="1"/>
</dbReference>
<evidence type="ECO:0000256" key="5">
    <source>
        <dbReference type="ARBA" id="ARBA00023284"/>
    </source>
</evidence>
<evidence type="ECO:0000313" key="9">
    <source>
        <dbReference type="EMBL" id="PIX74435.1"/>
    </source>
</evidence>
<feature type="region of interest" description="Disordered" evidence="6">
    <location>
        <begin position="56"/>
        <end position="76"/>
    </location>
</feature>
<evidence type="ECO:0000313" key="10">
    <source>
        <dbReference type="Proteomes" id="UP000229708"/>
    </source>
</evidence>
<name>A0A2M7M151_9BACT</name>
<dbReference type="GO" id="GO:0016491">
    <property type="term" value="F:oxidoreductase activity"/>
    <property type="evidence" value="ECO:0007669"/>
    <property type="project" value="UniProtKB-KW"/>
</dbReference>
<dbReference type="InterPro" id="IPR013766">
    <property type="entry name" value="Thioredoxin_domain"/>
</dbReference>
<feature type="domain" description="Thioredoxin" evidence="8">
    <location>
        <begin position="49"/>
        <end position="251"/>
    </location>
</feature>
<evidence type="ECO:0000256" key="7">
    <source>
        <dbReference type="SAM" id="Phobius"/>
    </source>
</evidence>
<dbReference type="InterPro" id="IPR012336">
    <property type="entry name" value="Thioredoxin-like_fold"/>
</dbReference>
<keyword evidence="5" id="KW-0676">Redox-active center</keyword>
<dbReference type="PROSITE" id="PS51352">
    <property type="entry name" value="THIOREDOXIN_2"/>
    <property type="match status" value="1"/>
</dbReference>
<dbReference type="PANTHER" id="PTHR13887">
    <property type="entry name" value="GLUTATHIONE S-TRANSFERASE KAPPA"/>
    <property type="match status" value="1"/>
</dbReference>
<keyword evidence="7" id="KW-1133">Transmembrane helix</keyword>
<protein>
    <submittedName>
        <fullName evidence="9">Disulfide bond formation protein DsbA</fullName>
    </submittedName>
</protein>
<organism evidence="9 10">
    <name type="scientific">Candidatus Roizmanbacteria bacterium CG_4_10_14_3_um_filter_33_21</name>
    <dbReference type="NCBI Taxonomy" id="1974830"/>
    <lineage>
        <taxon>Bacteria</taxon>
        <taxon>Candidatus Roizmaniibacteriota</taxon>
    </lineage>
</organism>
<keyword evidence="7" id="KW-0472">Membrane</keyword>
<keyword evidence="2" id="KW-0732">Signal</keyword>
<evidence type="ECO:0000256" key="2">
    <source>
        <dbReference type="ARBA" id="ARBA00022729"/>
    </source>
</evidence>
<comment type="similarity">
    <text evidence="1">Belongs to the thioredoxin family. DsbA subfamily.</text>
</comment>
<feature type="compositionally biased region" description="Low complexity" evidence="6">
    <location>
        <begin position="56"/>
        <end position="67"/>
    </location>
</feature>
<evidence type="ECO:0000256" key="4">
    <source>
        <dbReference type="ARBA" id="ARBA00023157"/>
    </source>
</evidence>
<gene>
    <name evidence="9" type="ORF">COZ39_00465</name>
</gene>
<evidence type="ECO:0000256" key="3">
    <source>
        <dbReference type="ARBA" id="ARBA00023002"/>
    </source>
</evidence>
<dbReference type="Proteomes" id="UP000229708">
    <property type="component" value="Unassembled WGS sequence"/>
</dbReference>
<dbReference type="PANTHER" id="PTHR13887:SF14">
    <property type="entry name" value="DISULFIDE BOND FORMATION PROTEIN D"/>
    <property type="match status" value="1"/>
</dbReference>
<dbReference type="Pfam" id="PF13462">
    <property type="entry name" value="Thioredoxin_4"/>
    <property type="match status" value="1"/>
</dbReference>
<dbReference type="Gene3D" id="3.40.30.10">
    <property type="entry name" value="Glutaredoxin"/>
    <property type="match status" value="1"/>
</dbReference>
<dbReference type="EMBL" id="PFJI01000019">
    <property type="protein sequence ID" value="PIX74435.1"/>
    <property type="molecule type" value="Genomic_DNA"/>
</dbReference>
<comment type="caution">
    <text evidence="9">The sequence shown here is derived from an EMBL/GenBank/DDBJ whole genome shotgun (WGS) entry which is preliminary data.</text>
</comment>
<feature type="transmembrane region" description="Helical" evidence="7">
    <location>
        <begin position="12"/>
        <end position="35"/>
    </location>
</feature>
<keyword evidence="7" id="KW-0812">Transmembrane</keyword>
<sequence length="251" mass="27652">MTEQKKSLTLPFKLNLNTILTVGLVITSFVVGSLYTKIQYLEKNIPTQIAAQAVVPQQENQPAEQAPSGKIKDVSNDERIRGNKNAKVTLVEYSDFECPFCKRFHPTTQELMKTYGDKIRLVFRDYPLPFHQNAQKEAEAGRCIAELGGSDAFWNYADKIFEQTTTNGTGFALTDLGPLATEVGVNQQSFQQCLDTGKYTKAVKDEMADGNAAGVNGTPTTFVIDSNGKTQMLVGAQPVDAFKTVIDQILK</sequence>
<dbReference type="AlphaFoldDB" id="A0A2M7M151"/>
<keyword evidence="4" id="KW-1015">Disulfide bond</keyword>
<evidence type="ECO:0000259" key="8">
    <source>
        <dbReference type="PROSITE" id="PS51352"/>
    </source>
</evidence>
<evidence type="ECO:0000256" key="6">
    <source>
        <dbReference type="SAM" id="MobiDB-lite"/>
    </source>
</evidence>